<dbReference type="InterPro" id="IPR011701">
    <property type="entry name" value="MFS"/>
</dbReference>
<evidence type="ECO:0000256" key="6">
    <source>
        <dbReference type="ARBA" id="ARBA00022989"/>
    </source>
</evidence>
<dbReference type="Gene3D" id="1.20.1720.10">
    <property type="entry name" value="Multidrug resistance protein D"/>
    <property type="match status" value="1"/>
</dbReference>
<evidence type="ECO:0000256" key="5">
    <source>
        <dbReference type="ARBA" id="ARBA00022692"/>
    </source>
</evidence>
<dbReference type="Gene3D" id="1.20.1250.20">
    <property type="entry name" value="MFS general substrate transporter like domains"/>
    <property type="match status" value="1"/>
</dbReference>
<keyword evidence="4" id="KW-1003">Cell membrane</keyword>
<feature type="transmembrane region" description="Helical" evidence="8">
    <location>
        <begin position="111"/>
        <end position="133"/>
    </location>
</feature>
<keyword evidence="7 8" id="KW-0472">Membrane</keyword>
<feature type="transmembrane region" description="Helical" evidence="8">
    <location>
        <begin position="362"/>
        <end position="380"/>
    </location>
</feature>
<gene>
    <name evidence="10" type="ORF">FD35_GL002405</name>
</gene>
<feature type="transmembrane region" description="Helical" evidence="8">
    <location>
        <begin position="499"/>
        <end position="518"/>
    </location>
</feature>
<dbReference type="CDD" id="cd17321">
    <property type="entry name" value="MFS_MMR_MDR_like"/>
    <property type="match status" value="1"/>
</dbReference>
<dbReference type="NCBIfam" id="TIGR00711">
    <property type="entry name" value="efflux_EmrB"/>
    <property type="match status" value="1"/>
</dbReference>
<organism evidence="10 11">
    <name type="scientific">Furfurilactobacillus rossiae DSM 15814</name>
    <dbReference type="NCBI Taxonomy" id="1114972"/>
    <lineage>
        <taxon>Bacteria</taxon>
        <taxon>Bacillati</taxon>
        <taxon>Bacillota</taxon>
        <taxon>Bacilli</taxon>
        <taxon>Lactobacillales</taxon>
        <taxon>Lactobacillaceae</taxon>
        <taxon>Furfurilactobacillus</taxon>
    </lineage>
</organism>
<evidence type="ECO:0000256" key="2">
    <source>
        <dbReference type="ARBA" id="ARBA00008537"/>
    </source>
</evidence>
<sequence length="526" mass="56749">METKTNVGGVRRWLSLATLCVAVFMSLLDVTIVNVALPTIQKSFNESFSDVQWIINAYTLAYAVVLLVASKLGDIFGRKRIFFIELTIFTLGSLASALSTTGLQLNLFRTIQGIGGAGIMGLSMTIVASTFVGRDRGLAFGIWSSVIGVATAMGPLLGGYLIQLFNWRAIFMINVPIGVIALLGAIYFVDESYGNRQGSIDWIGMLISIAMVFSLVFGLVQKETHSAWHWSNVHVASYLIAGIVLLIVFILLERHLKSPMIDLAIFKSISFDGTIIAAFCLGAGLYAFFTYLTIWMQDYLGYSAMQTGVRQLAISIFSMILGPIAGMLSGRWQKRWMISGGLLLIGCGFLIIYHAVSLNVMYIDFVAGFALLGIGNAIVNPPLSSAAMDSVKMSQVGMASGVMNVFRQLGISFGVVIYGLRLSHIYDPAVTTNIKAISQLPQQAVAGITKGLHQAGPMAGHSVVEGAKRFTAHYVNGSEVLRQMNKAVFSAFNQGYKGVLVTAITLVVVGAIAAGLMIKEPHHAQK</sequence>
<evidence type="ECO:0000256" key="1">
    <source>
        <dbReference type="ARBA" id="ARBA00004651"/>
    </source>
</evidence>
<dbReference type="InterPro" id="IPR036259">
    <property type="entry name" value="MFS_trans_sf"/>
</dbReference>
<feature type="transmembrane region" description="Helical" evidence="8">
    <location>
        <begin position="12"/>
        <end position="33"/>
    </location>
</feature>
<evidence type="ECO:0000313" key="11">
    <source>
        <dbReference type="Proteomes" id="UP000051999"/>
    </source>
</evidence>
<dbReference type="GO" id="GO:0005886">
    <property type="term" value="C:plasma membrane"/>
    <property type="evidence" value="ECO:0007669"/>
    <property type="project" value="UniProtKB-SubCell"/>
</dbReference>
<dbReference type="PATRIC" id="fig|1114972.6.peg.2468"/>
<feature type="transmembrane region" description="Helical" evidence="8">
    <location>
        <begin position="308"/>
        <end position="329"/>
    </location>
</feature>
<evidence type="ECO:0000256" key="8">
    <source>
        <dbReference type="SAM" id="Phobius"/>
    </source>
</evidence>
<feature type="transmembrane region" description="Helical" evidence="8">
    <location>
        <begin position="53"/>
        <end position="69"/>
    </location>
</feature>
<feature type="transmembrane region" description="Helical" evidence="8">
    <location>
        <begin position="233"/>
        <end position="252"/>
    </location>
</feature>
<evidence type="ECO:0000256" key="7">
    <source>
        <dbReference type="ARBA" id="ARBA00023136"/>
    </source>
</evidence>
<dbReference type="PRINTS" id="PR01036">
    <property type="entry name" value="TCRTETB"/>
</dbReference>
<dbReference type="PROSITE" id="PS50850">
    <property type="entry name" value="MFS"/>
    <property type="match status" value="1"/>
</dbReference>
<comment type="subcellular location">
    <subcellularLocation>
        <location evidence="1">Cell membrane</location>
        <topology evidence="1">Multi-pass membrane protein</topology>
    </subcellularLocation>
</comment>
<comment type="similarity">
    <text evidence="2">Belongs to the major facilitator superfamily. EmrB family.</text>
</comment>
<dbReference type="Pfam" id="PF07690">
    <property type="entry name" value="MFS_1"/>
    <property type="match status" value="1"/>
</dbReference>
<evidence type="ECO:0000313" key="10">
    <source>
        <dbReference type="EMBL" id="KRL55872.1"/>
    </source>
</evidence>
<keyword evidence="3" id="KW-0813">Transport</keyword>
<protein>
    <submittedName>
        <fullName evidence="10">EmrB QacA subfamily drug resistance transporter</fullName>
    </submittedName>
</protein>
<feature type="transmembrane region" description="Helical" evidence="8">
    <location>
        <begin position="202"/>
        <end position="221"/>
    </location>
</feature>
<keyword evidence="6 8" id="KW-1133">Transmembrane helix</keyword>
<feature type="domain" description="Major facilitator superfamily (MFS) profile" evidence="9">
    <location>
        <begin position="15"/>
        <end position="522"/>
    </location>
</feature>
<feature type="transmembrane region" description="Helical" evidence="8">
    <location>
        <begin position="273"/>
        <end position="296"/>
    </location>
</feature>
<dbReference type="PANTHER" id="PTHR42718">
    <property type="entry name" value="MAJOR FACILITATOR SUPERFAMILY MULTIDRUG TRANSPORTER MFSC"/>
    <property type="match status" value="1"/>
</dbReference>
<evidence type="ECO:0000256" key="3">
    <source>
        <dbReference type="ARBA" id="ARBA00022448"/>
    </source>
</evidence>
<feature type="transmembrane region" description="Helical" evidence="8">
    <location>
        <begin position="81"/>
        <end position="99"/>
    </location>
</feature>
<evidence type="ECO:0000256" key="4">
    <source>
        <dbReference type="ARBA" id="ARBA00022475"/>
    </source>
</evidence>
<dbReference type="EMBL" id="AZFF01000006">
    <property type="protein sequence ID" value="KRL55872.1"/>
    <property type="molecule type" value="Genomic_DNA"/>
</dbReference>
<name>A0A0R1RFS2_9LACO</name>
<dbReference type="OrthoDB" id="2321349at2"/>
<dbReference type="STRING" id="1114972.FD35_GL002405"/>
<feature type="transmembrane region" description="Helical" evidence="8">
    <location>
        <begin position="140"/>
        <end position="163"/>
    </location>
</feature>
<dbReference type="InterPro" id="IPR020846">
    <property type="entry name" value="MFS_dom"/>
</dbReference>
<keyword evidence="11" id="KW-1185">Reference proteome</keyword>
<accession>A0A0R1RFS2</accession>
<reference evidence="10 11" key="1">
    <citation type="journal article" date="2015" name="Genome Announc.">
        <title>Expanding the biotechnology potential of lactobacilli through comparative genomics of 213 strains and associated genera.</title>
        <authorList>
            <person name="Sun Z."/>
            <person name="Harris H.M."/>
            <person name="McCann A."/>
            <person name="Guo C."/>
            <person name="Argimon S."/>
            <person name="Zhang W."/>
            <person name="Yang X."/>
            <person name="Jeffery I.B."/>
            <person name="Cooney J.C."/>
            <person name="Kagawa T.F."/>
            <person name="Liu W."/>
            <person name="Song Y."/>
            <person name="Salvetti E."/>
            <person name="Wrobel A."/>
            <person name="Rasinkangas P."/>
            <person name="Parkhill J."/>
            <person name="Rea M.C."/>
            <person name="O'Sullivan O."/>
            <person name="Ritari J."/>
            <person name="Douillard F.P."/>
            <person name="Paul Ross R."/>
            <person name="Yang R."/>
            <person name="Briner A.E."/>
            <person name="Felis G.E."/>
            <person name="de Vos W.M."/>
            <person name="Barrangou R."/>
            <person name="Klaenhammer T.R."/>
            <person name="Caufield P.W."/>
            <person name="Cui Y."/>
            <person name="Zhang H."/>
            <person name="O'Toole P.W."/>
        </authorList>
    </citation>
    <scope>NUCLEOTIDE SEQUENCE [LARGE SCALE GENOMIC DNA]</scope>
    <source>
        <strain evidence="10 11">DSM 15814</strain>
    </source>
</reference>
<proteinExistence type="inferred from homology"/>
<keyword evidence="5 8" id="KW-0812">Transmembrane</keyword>
<evidence type="ECO:0000259" key="9">
    <source>
        <dbReference type="PROSITE" id="PS50850"/>
    </source>
</evidence>
<feature type="transmembrane region" description="Helical" evidence="8">
    <location>
        <begin position="336"/>
        <end position="356"/>
    </location>
</feature>
<comment type="caution">
    <text evidence="10">The sequence shown here is derived from an EMBL/GenBank/DDBJ whole genome shotgun (WGS) entry which is preliminary data.</text>
</comment>
<feature type="transmembrane region" description="Helical" evidence="8">
    <location>
        <begin position="169"/>
        <end position="190"/>
    </location>
</feature>
<dbReference type="InterPro" id="IPR004638">
    <property type="entry name" value="EmrB-like"/>
</dbReference>
<dbReference type="Proteomes" id="UP000051999">
    <property type="component" value="Unassembled WGS sequence"/>
</dbReference>
<dbReference type="GO" id="GO:0022857">
    <property type="term" value="F:transmembrane transporter activity"/>
    <property type="evidence" value="ECO:0007669"/>
    <property type="project" value="InterPro"/>
</dbReference>
<dbReference type="eggNOG" id="COG2814">
    <property type="taxonomic scope" value="Bacteria"/>
</dbReference>
<dbReference type="AlphaFoldDB" id="A0A0R1RFS2"/>
<dbReference type="SUPFAM" id="SSF103473">
    <property type="entry name" value="MFS general substrate transporter"/>
    <property type="match status" value="2"/>
</dbReference>
<dbReference type="PANTHER" id="PTHR42718:SF9">
    <property type="entry name" value="MAJOR FACILITATOR SUPERFAMILY MULTIDRUG TRANSPORTER MFSC"/>
    <property type="match status" value="1"/>
</dbReference>
<dbReference type="RefSeq" id="WP_017261370.1">
    <property type="nucleotide sequence ID" value="NZ_AUAW01000008.1"/>
</dbReference>